<dbReference type="PANTHER" id="PTHR10492">
    <property type="match status" value="1"/>
</dbReference>
<keyword evidence="1 4" id="KW-0347">Helicase</keyword>
<keyword evidence="5" id="KW-1185">Reference proteome</keyword>
<evidence type="ECO:0000259" key="2">
    <source>
        <dbReference type="Pfam" id="PF05970"/>
    </source>
</evidence>
<dbReference type="GO" id="GO:0006281">
    <property type="term" value="P:DNA repair"/>
    <property type="evidence" value="ECO:0007669"/>
    <property type="project" value="UniProtKB-KW"/>
</dbReference>
<comment type="catalytic activity">
    <reaction evidence="1">
        <text>ATP + H2O = ADP + phosphate + H(+)</text>
        <dbReference type="Rhea" id="RHEA:13065"/>
        <dbReference type="ChEBI" id="CHEBI:15377"/>
        <dbReference type="ChEBI" id="CHEBI:15378"/>
        <dbReference type="ChEBI" id="CHEBI:30616"/>
        <dbReference type="ChEBI" id="CHEBI:43474"/>
        <dbReference type="ChEBI" id="CHEBI:456216"/>
        <dbReference type="EC" id="5.6.2.3"/>
    </reaction>
</comment>
<keyword evidence="1" id="KW-0233">DNA recombination</keyword>
<dbReference type="PANTHER" id="PTHR10492:SF57">
    <property type="entry name" value="ATP-DEPENDENT DNA HELICASE"/>
    <property type="match status" value="1"/>
</dbReference>
<comment type="caution">
    <text evidence="4">The sequence shown here is derived from an EMBL/GenBank/DDBJ whole genome shotgun (WGS) entry which is preliminary data.</text>
</comment>
<evidence type="ECO:0000313" key="5">
    <source>
        <dbReference type="Proteomes" id="UP000198211"/>
    </source>
</evidence>
<accession>A0A225WHL9</accession>
<dbReference type="GO" id="GO:0043139">
    <property type="term" value="F:5'-3' DNA helicase activity"/>
    <property type="evidence" value="ECO:0007669"/>
    <property type="project" value="UniProtKB-EC"/>
</dbReference>
<keyword evidence="1" id="KW-0227">DNA damage</keyword>
<dbReference type="Pfam" id="PF21530">
    <property type="entry name" value="Pif1_2B_dom"/>
    <property type="match status" value="1"/>
</dbReference>
<dbReference type="Proteomes" id="UP000198211">
    <property type="component" value="Unassembled WGS sequence"/>
</dbReference>
<protein>
    <recommendedName>
        <fullName evidence="1">ATP-dependent DNA helicase</fullName>
        <ecNumber evidence="1">5.6.2.3</ecNumber>
    </recommendedName>
</protein>
<name>A0A225WHL9_9STRA</name>
<dbReference type="GO" id="GO:0006310">
    <property type="term" value="P:DNA recombination"/>
    <property type="evidence" value="ECO:0007669"/>
    <property type="project" value="UniProtKB-KW"/>
</dbReference>
<feature type="domain" description="DNA helicase Pif1-like 2B" evidence="3">
    <location>
        <begin position="463"/>
        <end position="489"/>
    </location>
</feature>
<comment type="similarity">
    <text evidence="1">Belongs to the helicase family.</text>
</comment>
<keyword evidence="1" id="KW-0067">ATP-binding</keyword>
<dbReference type="SUPFAM" id="SSF52540">
    <property type="entry name" value="P-loop containing nucleoside triphosphate hydrolases"/>
    <property type="match status" value="2"/>
</dbReference>
<dbReference type="STRING" id="4795.A0A225WHL9"/>
<dbReference type="EC" id="5.6.2.3" evidence="1"/>
<sequence length="489" mass="54918">MSRDRHHLKTFELLTGHFTLHFKLLHKQEDYWRRMMNGTIVWKKQVSTRCQGNFDIFCHNLVQCHPSSPKALCNAFLNVMSEDFQRGLHLPVTREEVVYQTVQAVDQCLRGNNKEIEDFHGLPNLSDFSDLHAKSSESNRLIQTELGYDRTALEELRNQAGHLNDGQNEMFDRVIDAVRDENTDKRLFFLDGPGGTGQSFLLQTGLATVRLDGKIALATASSGIVATQLMGGRTAHYTFQLGLDSSSSSTCNVTARSNRAELLRQASLIVWDEAPLMIKHGFHAVDRTLRDLMKNDKPFGGKVVLLAGDFRQILPVIPHAIVTMEAFTVLHLKTNMRVQRITDEGTAKESFADFLLRVGEGRNEGCTEREKDYSRIPQDMLLSTEDGQDKASARIDHVYDGLGERYLEDGYFADRAILTPLNVDVLNLNGTAIDSIPKETRKYVSVDTVEDAQGSDTSTFPEKFLNSLRISGMPPHKLNLKVGAPIILL</sequence>
<dbReference type="EMBL" id="NBNE01000789">
    <property type="protein sequence ID" value="OWZ17223.1"/>
    <property type="molecule type" value="Genomic_DNA"/>
</dbReference>
<dbReference type="InterPro" id="IPR049163">
    <property type="entry name" value="Pif1-like_2B_dom"/>
</dbReference>
<evidence type="ECO:0000256" key="1">
    <source>
        <dbReference type="RuleBase" id="RU363044"/>
    </source>
</evidence>
<keyword evidence="1" id="KW-0378">Hydrolase</keyword>
<dbReference type="Gene3D" id="3.40.50.300">
    <property type="entry name" value="P-loop containing nucleotide triphosphate hydrolases"/>
    <property type="match status" value="1"/>
</dbReference>
<dbReference type="AlphaFoldDB" id="A0A225WHL9"/>
<feature type="domain" description="DNA helicase Pif1-like DEAD-box helicase" evidence="2">
    <location>
        <begin position="163"/>
        <end position="364"/>
    </location>
</feature>
<evidence type="ECO:0000313" key="4">
    <source>
        <dbReference type="EMBL" id="OWZ17223.1"/>
    </source>
</evidence>
<dbReference type="OrthoDB" id="105827at2759"/>
<dbReference type="GO" id="GO:0016887">
    <property type="term" value="F:ATP hydrolysis activity"/>
    <property type="evidence" value="ECO:0007669"/>
    <property type="project" value="RHEA"/>
</dbReference>
<dbReference type="Pfam" id="PF05970">
    <property type="entry name" value="PIF1"/>
    <property type="match status" value="1"/>
</dbReference>
<reference evidence="5" key="1">
    <citation type="submission" date="2017-03" db="EMBL/GenBank/DDBJ databases">
        <title>Phytopthora megakarya and P. palmivora, two closely related causual agents of cacao black pod achieved similar genome size and gene model numbers by different mechanisms.</title>
        <authorList>
            <person name="Ali S."/>
            <person name="Shao J."/>
            <person name="Larry D.J."/>
            <person name="Kronmiller B."/>
            <person name="Shen D."/>
            <person name="Strem M.D."/>
            <person name="Melnick R.L."/>
            <person name="Guiltinan M.J."/>
            <person name="Tyler B.M."/>
            <person name="Meinhardt L.W."/>
            <person name="Bailey B.A."/>
        </authorList>
    </citation>
    <scope>NUCLEOTIDE SEQUENCE [LARGE SCALE GENOMIC DNA]</scope>
    <source>
        <strain evidence="5">zdho120</strain>
    </source>
</reference>
<dbReference type="GO" id="GO:0000723">
    <property type="term" value="P:telomere maintenance"/>
    <property type="evidence" value="ECO:0007669"/>
    <property type="project" value="InterPro"/>
</dbReference>
<proteinExistence type="inferred from homology"/>
<evidence type="ECO:0000259" key="3">
    <source>
        <dbReference type="Pfam" id="PF21530"/>
    </source>
</evidence>
<gene>
    <name evidence="4" type="ORF">PHMEG_0008864</name>
</gene>
<dbReference type="GO" id="GO:0005524">
    <property type="term" value="F:ATP binding"/>
    <property type="evidence" value="ECO:0007669"/>
    <property type="project" value="UniProtKB-KW"/>
</dbReference>
<keyword evidence="1" id="KW-0234">DNA repair</keyword>
<dbReference type="InterPro" id="IPR010285">
    <property type="entry name" value="DNA_helicase_pif1-like_DEAD"/>
</dbReference>
<keyword evidence="1" id="KW-0547">Nucleotide-binding</keyword>
<organism evidence="4 5">
    <name type="scientific">Phytophthora megakarya</name>
    <dbReference type="NCBI Taxonomy" id="4795"/>
    <lineage>
        <taxon>Eukaryota</taxon>
        <taxon>Sar</taxon>
        <taxon>Stramenopiles</taxon>
        <taxon>Oomycota</taxon>
        <taxon>Peronosporomycetes</taxon>
        <taxon>Peronosporales</taxon>
        <taxon>Peronosporaceae</taxon>
        <taxon>Phytophthora</taxon>
    </lineage>
</organism>
<comment type="cofactor">
    <cofactor evidence="1">
        <name>Mg(2+)</name>
        <dbReference type="ChEBI" id="CHEBI:18420"/>
    </cofactor>
</comment>
<dbReference type="InterPro" id="IPR027417">
    <property type="entry name" value="P-loop_NTPase"/>
</dbReference>